<proteinExistence type="predicted"/>
<gene>
    <name evidence="2" type="ORF">HNP84_009061</name>
</gene>
<evidence type="ECO:0000256" key="1">
    <source>
        <dbReference type="SAM" id="Phobius"/>
    </source>
</evidence>
<keyword evidence="1" id="KW-1133">Transmembrane helix</keyword>
<protein>
    <submittedName>
        <fullName evidence="2">Uncharacterized protein</fullName>
    </submittedName>
</protein>
<name>A0A840PIC5_9ACTN</name>
<feature type="transmembrane region" description="Helical" evidence="1">
    <location>
        <begin position="12"/>
        <end position="34"/>
    </location>
</feature>
<dbReference type="Proteomes" id="UP000578449">
    <property type="component" value="Unassembled WGS sequence"/>
</dbReference>
<sequence>MRSGIGRVTRGTLIAVVLAGVALFGVYLVAQWVWGRAEADPVALEQVKSLGRIEAEARTEFSEGDDLVERTTC</sequence>
<evidence type="ECO:0000313" key="2">
    <source>
        <dbReference type="EMBL" id="MBB5139298.1"/>
    </source>
</evidence>
<dbReference type="RefSeq" id="WP_185056129.1">
    <property type="nucleotide sequence ID" value="NZ_BAABIX010000026.1"/>
</dbReference>
<dbReference type="AlphaFoldDB" id="A0A840PIC5"/>
<dbReference type="EMBL" id="JACHGN010000028">
    <property type="protein sequence ID" value="MBB5139298.1"/>
    <property type="molecule type" value="Genomic_DNA"/>
</dbReference>
<keyword evidence="3" id="KW-1185">Reference proteome</keyword>
<keyword evidence="1" id="KW-0812">Transmembrane</keyword>
<organism evidence="2 3">
    <name type="scientific">Thermocatellispora tengchongensis</name>
    <dbReference type="NCBI Taxonomy" id="1073253"/>
    <lineage>
        <taxon>Bacteria</taxon>
        <taxon>Bacillati</taxon>
        <taxon>Actinomycetota</taxon>
        <taxon>Actinomycetes</taxon>
        <taxon>Streptosporangiales</taxon>
        <taxon>Streptosporangiaceae</taxon>
        <taxon>Thermocatellispora</taxon>
    </lineage>
</organism>
<accession>A0A840PIC5</accession>
<keyword evidence="1" id="KW-0472">Membrane</keyword>
<reference evidence="2 3" key="1">
    <citation type="submission" date="2020-08" db="EMBL/GenBank/DDBJ databases">
        <title>Genomic Encyclopedia of Type Strains, Phase IV (KMG-IV): sequencing the most valuable type-strain genomes for metagenomic binning, comparative biology and taxonomic classification.</title>
        <authorList>
            <person name="Goeker M."/>
        </authorList>
    </citation>
    <scope>NUCLEOTIDE SEQUENCE [LARGE SCALE GENOMIC DNA]</scope>
    <source>
        <strain evidence="2 3">DSM 45615</strain>
    </source>
</reference>
<comment type="caution">
    <text evidence="2">The sequence shown here is derived from an EMBL/GenBank/DDBJ whole genome shotgun (WGS) entry which is preliminary data.</text>
</comment>
<evidence type="ECO:0000313" key="3">
    <source>
        <dbReference type="Proteomes" id="UP000578449"/>
    </source>
</evidence>